<dbReference type="EMBL" id="CDHN01000001">
    <property type="protein sequence ID" value="CEJ80407.1"/>
    <property type="molecule type" value="Genomic_DNA"/>
</dbReference>
<dbReference type="OrthoDB" id="2421327at2759"/>
<dbReference type="Proteomes" id="UP000039046">
    <property type="component" value="Unassembled WGS sequence"/>
</dbReference>
<proteinExistence type="predicted"/>
<gene>
    <name evidence="2" type="ORF">VHEMI00591</name>
</gene>
<accession>A0A0A1T2D0</accession>
<sequence>MCASSRTGSPHPDDQTEQLSEQVPCLLPSSDDTYTSNTSDFIHEDQVLQSVEPSYQVSVDQLLEERLQTLDARHGIESGTWDWHVVSREEKVLRTDKPVRMRVRWDCHRCKIPMDRDKRCTECQHSRCPMCPRNPPVRHDKEPRADLESRDDMGNSQAPIMAEIDWNDMGVLLNRPGLPGGQELVHKPPRQRVRRMCHLCDYTFMPGNKTCESCGHVRCSDCPRDPSRREKYPFGYPGDEFGPSSFPVYECIQCRELYPIGAQHGTPCEFCGCLMSAISQRARPRAVLPRADPSLLEAIRGKINAVGA</sequence>
<dbReference type="HOGENOM" id="CLU_047721_0_0_1"/>
<evidence type="ECO:0000313" key="2">
    <source>
        <dbReference type="EMBL" id="CEJ80407.1"/>
    </source>
</evidence>
<evidence type="ECO:0000256" key="1">
    <source>
        <dbReference type="SAM" id="MobiDB-lite"/>
    </source>
</evidence>
<evidence type="ECO:0000313" key="3">
    <source>
        <dbReference type="Proteomes" id="UP000039046"/>
    </source>
</evidence>
<dbReference type="AlphaFoldDB" id="A0A0A1T2D0"/>
<protein>
    <submittedName>
        <fullName evidence="2">Uncharacterized protein</fullName>
    </submittedName>
</protein>
<keyword evidence="3" id="KW-1185">Reference proteome</keyword>
<feature type="region of interest" description="Disordered" evidence="1">
    <location>
        <begin position="1"/>
        <end position="29"/>
    </location>
</feature>
<reference evidence="2 3" key="1">
    <citation type="journal article" date="2015" name="Genome Announc.">
        <title>Draft Genome Sequence and Gene Annotation of the Entomopathogenic Fungus Verticillium hemipterigenum.</title>
        <authorList>
            <person name="Horn F."/>
            <person name="Habel A."/>
            <person name="Scharf D.H."/>
            <person name="Dworschak J."/>
            <person name="Brakhage A.A."/>
            <person name="Guthke R."/>
            <person name="Hertweck C."/>
            <person name="Linde J."/>
        </authorList>
    </citation>
    <scope>NUCLEOTIDE SEQUENCE [LARGE SCALE GENOMIC DNA]</scope>
</reference>
<name>A0A0A1T2D0_9HYPO</name>
<organism evidence="2 3">
    <name type="scientific">[Torrubiella] hemipterigena</name>
    <dbReference type="NCBI Taxonomy" id="1531966"/>
    <lineage>
        <taxon>Eukaryota</taxon>
        <taxon>Fungi</taxon>
        <taxon>Dikarya</taxon>
        <taxon>Ascomycota</taxon>
        <taxon>Pezizomycotina</taxon>
        <taxon>Sordariomycetes</taxon>
        <taxon>Hypocreomycetidae</taxon>
        <taxon>Hypocreales</taxon>
        <taxon>Clavicipitaceae</taxon>
        <taxon>Clavicipitaceae incertae sedis</taxon>
        <taxon>'Torrubiella' clade</taxon>
    </lineage>
</organism>